<dbReference type="InterPro" id="IPR050445">
    <property type="entry name" value="Bact_polysacc_biosynth/exp"/>
</dbReference>
<gene>
    <name evidence="2" type="ORF">GRI89_08220</name>
</gene>
<proteinExistence type="predicted"/>
<reference evidence="2 3" key="1">
    <citation type="submission" date="2019-12" db="EMBL/GenBank/DDBJ databases">
        <title>Genomic-based taxomic classification of the family Erythrobacteraceae.</title>
        <authorList>
            <person name="Xu L."/>
        </authorList>
    </citation>
    <scope>NUCLEOTIDE SEQUENCE [LARGE SCALE GENOMIC DNA]</scope>
    <source>
        <strain evidence="2 3">MCCC 1K01500</strain>
    </source>
</reference>
<name>A0A6I4SU96_9SPHN</name>
<dbReference type="AlphaFoldDB" id="A0A6I4SU96"/>
<dbReference type="Gene3D" id="3.40.50.300">
    <property type="entry name" value="P-loop containing nucleotide triphosphate hydrolases"/>
    <property type="match status" value="1"/>
</dbReference>
<feature type="compositionally biased region" description="Pro residues" evidence="1">
    <location>
        <begin position="59"/>
        <end position="69"/>
    </location>
</feature>
<evidence type="ECO:0000313" key="3">
    <source>
        <dbReference type="Proteomes" id="UP000433652"/>
    </source>
</evidence>
<feature type="region of interest" description="Disordered" evidence="1">
    <location>
        <begin position="1"/>
        <end position="69"/>
    </location>
</feature>
<organism evidence="2 3">
    <name type="scientific">Croceibacterium salegens</name>
    <dbReference type="NCBI Taxonomy" id="1737568"/>
    <lineage>
        <taxon>Bacteria</taxon>
        <taxon>Pseudomonadati</taxon>
        <taxon>Pseudomonadota</taxon>
        <taxon>Alphaproteobacteria</taxon>
        <taxon>Sphingomonadales</taxon>
        <taxon>Erythrobacteraceae</taxon>
        <taxon>Croceibacterium</taxon>
    </lineage>
</organism>
<evidence type="ECO:0000256" key="1">
    <source>
        <dbReference type="SAM" id="MobiDB-lite"/>
    </source>
</evidence>
<dbReference type="Proteomes" id="UP000433652">
    <property type="component" value="Unassembled WGS sequence"/>
</dbReference>
<feature type="compositionally biased region" description="Basic and acidic residues" evidence="1">
    <location>
        <begin position="17"/>
        <end position="29"/>
    </location>
</feature>
<keyword evidence="3" id="KW-1185">Reference proteome</keyword>
<dbReference type="EMBL" id="WTYM01000036">
    <property type="protein sequence ID" value="MXO59525.1"/>
    <property type="molecule type" value="Genomic_DNA"/>
</dbReference>
<accession>A0A6I4SU96</accession>
<dbReference type="SUPFAM" id="SSF52540">
    <property type="entry name" value="P-loop containing nucleoside triphosphate hydrolases"/>
    <property type="match status" value="1"/>
</dbReference>
<dbReference type="OrthoDB" id="9775724at2"/>
<comment type="caution">
    <text evidence="2">The sequence shown here is derived from an EMBL/GenBank/DDBJ whole genome shotgun (WGS) entry which is preliminary data.</text>
</comment>
<dbReference type="InterPro" id="IPR027417">
    <property type="entry name" value="P-loop_NTPase"/>
</dbReference>
<protein>
    <submittedName>
        <fullName evidence="2">AAA family ATPase</fullName>
    </submittedName>
</protein>
<evidence type="ECO:0000313" key="2">
    <source>
        <dbReference type="EMBL" id="MXO59525.1"/>
    </source>
</evidence>
<dbReference type="RefSeq" id="WP_159794037.1">
    <property type="nucleotide sequence ID" value="NZ_WTYM01000036.1"/>
</dbReference>
<sequence length="362" mass="37724">MTEHSKIPLPGSGEGEGGCKKSLFERADDLFGFGGAPVPADLAKPQAKRGSKASSAKPIPEPAPAPAPAPVVERAFVEPAPEPKPEPAPVASQSAPVETQPAPAAHVVTTDEQAVSFPTKRHTLDRKHLRQQGLIQPDGKVTALLEEFRIVKRQVLLAARNAQANGGGAKAQRVLICSPLPGEGKTFCAANLALAMAAEKDSEVVLVDADFAKPSILSTLGLTGGRGLMDALADPSLRVEDCVMATDVAGLYVLPAGNQTNSDSEFLSSKRTAAVLDRLTQGAPNRLIIFDSPPALAASPAAELAKYVGQALVVARADTTGQSALEDALSLLSHCPDIKLLLNGAQYSPSGRRFGTYYGYGE</sequence>
<feature type="region of interest" description="Disordered" evidence="1">
    <location>
        <begin position="79"/>
        <end position="98"/>
    </location>
</feature>
<dbReference type="PANTHER" id="PTHR32309">
    <property type="entry name" value="TYROSINE-PROTEIN KINASE"/>
    <property type="match status" value="1"/>
</dbReference>
<dbReference type="PANTHER" id="PTHR32309:SF31">
    <property type="entry name" value="CAPSULAR EXOPOLYSACCHARIDE FAMILY"/>
    <property type="match status" value="1"/>
</dbReference>